<dbReference type="SUPFAM" id="SSF56796">
    <property type="entry name" value="Dehydroquinate synthase-like"/>
    <property type="match status" value="1"/>
</dbReference>
<sequence length="82" mass="8888">DIAVAMGEQVEGLSKREAATKAPLAVSQLAKSIGIKTKLSEHGVDPEVIPGLAKWAFKDGDLPGNPRVLDLEEIKMLYQRTF</sequence>
<feature type="domain" description="Fe-containing alcohol dehydrogenase-like C-terminal" evidence="1">
    <location>
        <begin position="1"/>
        <end position="81"/>
    </location>
</feature>
<reference evidence="2" key="1">
    <citation type="journal article" date="2015" name="Nature">
        <title>Complex archaea that bridge the gap between prokaryotes and eukaryotes.</title>
        <authorList>
            <person name="Spang A."/>
            <person name="Saw J.H."/>
            <person name="Jorgensen S.L."/>
            <person name="Zaremba-Niedzwiedzka K."/>
            <person name="Martijn J."/>
            <person name="Lind A.E."/>
            <person name="van Eijk R."/>
            <person name="Schleper C."/>
            <person name="Guy L."/>
            <person name="Ettema T.J."/>
        </authorList>
    </citation>
    <scope>NUCLEOTIDE SEQUENCE</scope>
</reference>
<dbReference type="Gene3D" id="1.20.1090.10">
    <property type="entry name" value="Dehydroquinate synthase-like - alpha domain"/>
    <property type="match status" value="1"/>
</dbReference>
<gene>
    <name evidence="2" type="ORF">LCGC14_2232200</name>
</gene>
<proteinExistence type="predicted"/>
<name>A0A0F9DVM7_9ZZZZ</name>
<dbReference type="Pfam" id="PF25137">
    <property type="entry name" value="ADH_Fe_C"/>
    <property type="match status" value="1"/>
</dbReference>
<feature type="non-terminal residue" evidence="2">
    <location>
        <position position="1"/>
    </location>
</feature>
<comment type="caution">
    <text evidence="2">The sequence shown here is derived from an EMBL/GenBank/DDBJ whole genome shotgun (WGS) entry which is preliminary data.</text>
</comment>
<dbReference type="InterPro" id="IPR056798">
    <property type="entry name" value="ADH_Fe_C"/>
</dbReference>
<organism evidence="2">
    <name type="scientific">marine sediment metagenome</name>
    <dbReference type="NCBI Taxonomy" id="412755"/>
    <lineage>
        <taxon>unclassified sequences</taxon>
        <taxon>metagenomes</taxon>
        <taxon>ecological metagenomes</taxon>
    </lineage>
</organism>
<dbReference type="EMBL" id="LAZR01030056">
    <property type="protein sequence ID" value="KKL57756.1"/>
    <property type="molecule type" value="Genomic_DNA"/>
</dbReference>
<protein>
    <recommendedName>
        <fullName evidence="1">Fe-containing alcohol dehydrogenase-like C-terminal domain-containing protein</fullName>
    </recommendedName>
</protein>
<accession>A0A0F9DVM7</accession>
<evidence type="ECO:0000313" key="2">
    <source>
        <dbReference type="EMBL" id="KKL57756.1"/>
    </source>
</evidence>
<dbReference type="AlphaFoldDB" id="A0A0F9DVM7"/>
<evidence type="ECO:0000259" key="1">
    <source>
        <dbReference type="Pfam" id="PF25137"/>
    </source>
</evidence>